<protein>
    <recommendedName>
        <fullName evidence="1">VOC domain-containing protein</fullName>
    </recommendedName>
</protein>
<dbReference type="Pfam" id="PF00903">
    <property type="entry name" value="Glyoxalase"/>
    <property type="match status" value="1"/>
</dbReference>
<sequence>MDNALSGVGNVFYFADDLAAAVDWYRTLLGTDPVDVHEQLAAFDVSGTRLTVHVTDSYNRPAGTAGSVSYWNVDDVDAVVAGCVDRGGVVHRGPKSVFTGERLCQVLDPFGNLIGFRQFATGRKRA</sequence>
<reference evidence="2 3" key="1">
    <citation type="journal article" date="2016" name="Genome Announc.">
        <title>Complete Genome and Plasmid Sequences for Rhodococcus fascians D188 and Draft Sequences for Rhodococcus Isolates PBTS 1 and PBTS 2.</title>
        <authorList>
            <person name="Stamler R.A."/>
            <person name="Vereecke D."/>
            <person name="Zhang Y."/>
            <person name="Schilkey F."/>
            <person name="Devitt N."/>
            <person name="Randall J.J."/>
        </authorList>
    </citation>
    <scope>NUCLEOTIDE SEQUENCE [LARGE SCALE GENOMIC DNA]</scope>
    <source>
        <strain evidence="2 3">PBTS2</strain>
    </source>
</reference>
<evidence type="ECO:0000313" key="2">
    <source>
        <dbReference type="EMBL" id="AMY25407.1"/>
    </source>
</evidence>
<accession>A0A143QSQ8</accession>
<dbReference type="KEGG" id="rhs:A3Q41_04126"/>
<dbReference type="InterPro" id="IPR004360">
    <property type="entry name" value="Glyas_Fos-R_dOase_dom"/>
</dbReference>
<name>A0A143QSQ8_RHOFA</name>
<organism evidence="2 3">
    <name type="scientific">Rhodococcoides fascians</name>
    <name type="common">Rhodococcus fascians</name>
    <dbReference type="NCBI Taxonomy" id="1828"/>
    <lineage>
        <taxon>Bacteria</taxon>
        <taxon>Bacillati</taxon>
        <taxon>Actinomycetota</taxon>
        <taxon>Actinomycetes</taxon>
        <taxon>Mycobacteriales</taxon>
        <taxon>Nocardiaceae</taxon>
        <taxon>Rhodococcoides</taxon>
    </lineage>
</organism>
<dbReference type="Gene3D" id="3.10.180.10">
    <property type="entry name" value="2,3-Dihydroxybiphenyl 1,2-Dioxygenase, domain 1"/>
    <property type="match status" value="1"/>
</dbReference>
<gene>
    <name evidence="2" type="ORF">A3Q41_04126</name>
</gene>
<dbReference type="InterPro" id="IPR029068">
    <property type="entry name" value="Glyas_Bleomycin-R_OHBP_Dase"/>
</dbReference>
<dbReference type="Proteomes" id="UP000076038">
    <property type="component" value="Chromosome"/>
</dbReference>
<evidence type="ECO:0000313" key="3">
    <source>
        <dbReference type="Proteomes" id="UP000076038"/>
    </source>
</evidence>
<dbReference type="SUPFAM" id="SSF54593">
    <property type="entry name" value="Glyoxalase/Bleomycin resistance protein/Dihydroxybiphenyl dioxygenase"/>
    <property type="match status" value="1"/>
</dbReference>
<dbReference type="AlphaFoldDB" id="A0A143QSQ8"/>
<dbReference type="PROSITE" id="PS51819">
    <property type="entry name" value="VOC"/>
    <property type="match status" value="1"/>
</dbReference>
<reference evidence="3" key="2">
    <citation type="submission" date="2016-04" db="EMBL/GenBank/DDBJ databases">
        <title>Complete Genome and Plasmid Sequences for Rhodococcus fascians D188 and Draft Sequences for Rhodococcus spp. Isolates PBTS 1 and PBTS 2.</title>
        <authorList>
            <person name="Stamer R."/>
            <person name="Vereecke D."/>
            <person name="Zhang Y."/>
            <person name="Schilkey F."/>
            <person name="Devitt N."/>
            <person name="Randall J."/>
        </authorList>
    </citation>
    <scope>NUCLEOTIDE SEQUENCE [LARGE SCALE GENOMIC DNA]</scope>
    <source>
        <strain evidence="3">PBTS2</strain>
    </source>
</reference>
<evidence type="ECO:0000259" key="1">
    <source>
        <dbReference type="PROSITE" id="PS51819"/>
    </source>
</evidence>
<dbReference type="EMBL" id="CP015220">
    <property type="protein sequence ID" value="AMY25407.1"/>
    <property type="molecule type" value="Genomic_DNA"/>
</dbReference>
<dbReference type="InterPro" id="IPR037523">
    <property type="entry name" value="VOC_core"/>
</dbReference>
<dbReference type="RefSeq" id="WP_048320311.1">
    <property type="nucleotide sequence ID" value="NZ_LFDS01000010.1"/>
</dbReference>
<keyword evidence="3" id="KW-1185">Reference proteome</keyword>
<dbReference type="PATRIC" id="fig|1653479.3.peg.4184"/>
<feature type="domain" description="VOC" evidence="1">
    <location>
        <begin position="7"/>
        <end position="119"/>
    </location>
</feature>
<proteinExistence type="predicted"/>